<dbReference type="SUPFAM" id="SSF158791">
    <property type="entry name" value="MgtE N-terminal domain-like"/>
    <property type="match status" value="1"/>
</dbReference>
<feature type="transmembrane region" description="Helical" evidence="9">
    <location>
        <begin position="355"/>
        <end position="377"/>
    </location>
</feature>
<dbReference type="PROSITE" id="PS51371">
    <property type="entry name" value="CBS"/>
    <property type="match status" value="2"/>
</dbReference>
<sequence length="451" mass="49952">MPVDNLKELLENEETSEEQLREAVHQIDHFEIARLLHQLPPEEKVKVFQLLSDDIKKQEVLYETDIESRGILIEELGHENMAQFLEAMPKDEAVDILQEADLEVQEKILEQMVPDDAQTLKNLLSYKEETAGGLMSPHFNQVQPHEMAGDILMNFLRHNKQDHGTNFYVVNDYRELVGTFTLRDLLNAPPKALATDIIWEHTPQVHLDDSCEKVANEMDHEHISTIPVVDDQNVLHGIISFDDVLRGLKNTASEDIYTMIGASTKIDAFAQTTRSKIAARAPWLLTTFVGGMVSAYILKAFEFTLSEFSMVLFFIPFVLGLAGNVGLQGATVIVRGLATGDIQDDNLKIVIRSEVWVGICHGLIFGMVCGLLIVAVAKTLLASNPMLGLAVGLGIVLAVAMASFIGSLTPWVFMKLDIDPAISTGPVVTTVNDIAGLFIYLTTTTLLFSLL</sequence>
<feature type="transmembrane region" description="Helical" evidence="9">
    <location>
        <begin position="310"/>
        <end position="335"/>
    </location>
</feature>
<dbReference type="InterPro" id="IPR046342">
    <property type="entry name" value="CBS_dom_sf"/>
</dbReference>
<comment type="subunit">
    <text evidence="9">Homodimer.</text>
</comment>
<dbReference type="Gene3D" id="1.10.357.20">
    <property type="entry name" value="SLC41 divalent cation transporters, integral membrane domain"/>
    <property type="match status" value="1"/>
</dbReference>
<keyword evidence="9" id="KW-1003">Cell membrane</keyword>
<gene>
    <name evidence="11" type="ORF">NSPWAT_1406</name>
</gene>
<dbReference type="PANTHER" id="PTHR43773">
    <property type="entry name" value="MAGNESIUM TRANSPORTER MGTE"/>
    <property type="match status" value="1"/>
</dbReference>
<dbReference type="Pfam" id="PF03448">
    <property type="entry name" value="MgtE_N"/>
    <property type="match status" value="1"/>
</dbReference>
<comment type="subcellular location">
    <subcellularLocation>
        <location evidence="9">Cell membrane</location>
        <topology evidence="9">Multi-pass membrane protein</topology>
    </subcellularLocation>
    <subcellularLocation>
        <location evidence="1">Membrane</location>
        <topology evidence="1">Multi-pass membrane protein</topology>
    </subcellularLocation>
</comment>
<evidence type="ECO:0000313" key="11">
    <source>
        <dbReference type="EMBL" id="CAI2718265.1"/>
    </source>
</evidence>
<dbReference type="InterPro" id="IPR006667">
    <property type="entry name" value="SLC41_membr_dom"/>
</dbReference>
<evidence type="ECO:0000256" key="4">
    <source>
        <dbReference type="ARBA" id="ARBA00022692"/>
    </source>
</evidence>
<evidence type="ECO:0000256" key="9">
    <source>
        <dbReference type="RuleBase" id="RU362011"/>
    </source>
</evidence>
<dbReference type="SMART" id="SM00924">
    <property type="entry name" value="MgtE_N"/>
    <property type="match status" value="1"/>
</dbReference>
<feature type="transmembrane region" description="Helical" evidence="9">
    <location>
        <begin position="434"/>
        <end position="450"/>
    </location>
</feature>
<keyword evidence="3 9" id="KW-0813">Transport</keyword>
<dbReference type="Pfam" id="PF01769">
    <property type="entry name" value="MgtE"/>
    <property type="match status" value="1"/>
</dbReference>
<evidence type="ECO:0000313" key="12">
    <source>
        <dbReference type="Proteomes" id="UP001157733"/>
    </source>
</evidence>
<comment type="similarity">
    <text evidence="2 9">Belongs to the SLC41A transporter family.</text>
</comment>
<dbReference type="InterPro" id="IPR006669">
    <property type="entry name" value="MgtE_transporter"/>
</dbReference>
<dbReference type="Pfam" id="PF00571">
    <property type="entry name" value="CBS"/>
    <property type="match status" value="2"/>
</dbReference>
<evidence type="ECO:0000256" key="2">
    <source>
        <dbReference type="ARBA" id="ARBA00009749"/>
    </source>
</evidence>
<evidence type="ECO:0000256" key="6">
    <source>
        <dbReference type="ARBA" id="ARBA00022989"/>
    </source>
</evidence>
<dbReference type="InterPro" id="IPR000644">
    <property type="entry name" value="CBS_dom"/>
</dbReference>
<keyword evidence="8" id="KW-0129">CBS domain</keyword>
<feature type="transmembrane region" description="Helical" evidence="9">
    <location>
        <begin position="281"/>
        <end position="298"/>
    </location>
</feature>
<name>A0ABM9HDW1_9BACT</name>
<feature type="domain" description="CBS" evidence="10">
    <location>
        <begin position="198"/>
        <end position="254"/>
    </location>
</feature>
<keyword evidence="12" id="KW-1185">Reference proteome</keyword>
<evidence type="ECO:0000256" key="8">
    <source>
        <dbReference type="PROSITE-ProRule" id="PRU00703"/>
    </source>
</evidence>
<keyword evidence="4 9" id="KW-0812">Transmembrane</keyword>
<dbReference type="InterPro" id="IPR006668">
    <property type="entry name" value="Mg_transptr_MgtE_intracell_dom"/>
</dbReference>
<dbReference type="NCBIfam" id="TIGR00400">
    <property type="entry name" value="mgtE"/>
    <property type="match status" value="1"/>
</dbReference>
<dbReference type="Proteomes" id="UP001157733">
    <property type="component" value="Chromosome"/>
</dbReference>
<accession>A0ABM9HDW1</accession>
<keyword evidence="5 9" id="KW-0460">Magnesium</keyword>
<organism evidence="11 12">
    <name type="scientific">Nitrospina watsonii</name>
    <dbReference type="NCBI Taxonomy" id="1323948"/>
    <lineage>
        <taxon>Bacteria</taxon>
        <taxon>Pseudomonadati</taxon>
        <taxon>Nitrospinota/Tectimicrobiota group</taxon>
        <taxon>Nitrospinota</taxon>
        <taxon>Nitrospinia</taxon>
        <taxon>Nitrospinales</taxon>
        <taxon>Nitrospinaceae</taxon>
        <taxon>Nitrospina</taxon>
    </lineage>
</organism>
<dbReference type="Gene3D" id="3.10.580.10">
    <property type="entry name" value="CBS-domain"/>
    <property type="match status" value="1"/>
</dbReference>
<dbReference type="PANTHER" id="PTHR43773:SF1">
    <property type="entry name" value="MAGNESIUM TRANSPORTER MGTE"/>
    <property type="match status" value="1"/>
</dbReference>
<dbReference type="InterPro" id="IPR038076">
    <property type="entry name" value="MgtE_N_sf"/>
</dbReference>
<dbReference type="RefSeq" id="WP_282011170.1">
    <property type="nucleotide sequence ID" value="NZ_OX336137.1"/>
</dbReference>
<keyword evidence="9" id="KW-0479">Metal-binding</keyword>
<dbReference type="CDD" id="cd04606">
    <property type="entry name" value="CBS_pair_Mg_transporter"/>
    <property type="match status" value="1"/>
</dbReference>
<feature type="transmembrane region" description="Helical" evidence="9">
    <location>
        <begin position="389"/>
        <end position="414"/>
    </location>
</feature>
<proteinExistence type="inferred from homology"/>
<evidence type="ECO:0000256" key="3">
    <source>
        <dbReference type="ARBA" id="ARBA00022448"/>
    </source>
</evidence>
<reference evidence="11 12" key="1">
    <citation type="submission" date="2022-09" db="EMBL/GenBank/DDBJ databases">
        <authorList>
            <person name="Kop L."/>
        </authorList>
    </citation>
    <scope>NUCLEOTIDE SEQUENCE [LARGE SCALE GENOMIC DNA]</scope>
    <source>
        <strain evidence="11 12">347</strain>
    </source>
</reference>
<evidence type="ECO:0000256" key="1">
    <source>
        <dbReference type="ARBA" id="ARBA00004141"/>
    </source>
</evidence>
<dbReference type="InterPro" id="IPR036739">
    <property type="entry name" value="SLC41_membr_dom_sf"/>
</dbReference>
<evidence type="ECO:0000256" key="7">
    <source>
        <dbReference type="ARBA" id="ARBA00023136"/>
    </source>
</evidence>
<dbReference type="Gene3D" id="1.25.60.10">
    <property type="entry name" value="MgtE N-terminal domain-like"/>
    <property type="match status" value="1"/>
</dbReference>
<protein>
    <recommendedName>
        <fullName evidence="9">Magnesium transporter MgtE</fullName>
    </recommendedName>
</protein>
<dbReference type="SUPFAM" id="SSF161093">
    <property type="entry name" value="MgtE membrane domain-like"/>
    <property type="match status" value="1"/>
</dbReference>
<evidence type="ECO:0000259" key="10">
    <source>
        <dbReference type="PROSITE" id="PS51371"/>
    </source>
</evidence>
<feature type="domain" description="CBS" evidence="10">
    <location>
        <begin position="135"/>
        <end position="195"/>
    </location>
</feature>
<keyword evidence="7 9" id="KW-0472">Membrane</keyword>
<dbReference type="SUPFAM" id="SSF54631">
    <property type="entry name" value="CBS-domain pair"/>
    <property type="match status" value="1"/>
</dbReference>
<keyword evidence="6 9" id="KW-1133">Transmembrane helix</keyword>
<evidence type="ECO:0000256" key="5">
    <source>
        <dbReference type="ARBA" id="ARBA00022842"/>
    </source>
</evidence>
<dbReference type="EMBL" id="OX336137">
    <property type="protein sequence ID" value="CAI2718265.1"/>
    <property type="molecule type" value="Genomic_DNA"/>
</dbReference>
<comment type="function">
    <text evidence="9">Acts as a magnesium transporter.</text>
</comment>